<keyword evidence="6" id="KW-0653">Protein transport</keyword>
<keyword evidence="10" id="KW-0732">Signal</keyword>
<evidence type="ECO:0000256" key="6">
    <source>
        <dbReference type="ARBA" id="ARBA00022927"/>
    </source>
</evidence>
<feature type="transmembrane region" description="Helical" evidence="9">
    <location>
        <begin position="73"/>
        <end position="97"/>
    </location>
</feature>
<feature type="domain" description="ABC transmembrane type-1" evidence="11">
    <location>
        <begin position="69"/>
        <end position="258"/>
    </location>
</feature>
<evidence type="ECO:0000256" key="5">
    <source>
        <dbReference type="ARBA" id="ARBA00022856"/>
    </source>
</evidence>
<dbReference type="PANTHER" id="PTHR43386:SF1">
    <property type="entry name" value="D,D-DIPEPTIDE TRANSPORT SYSTEM PERMEASE PROTEIN DDPC-RELATED"/>
    <property type="match status" value="1"/>
</dbReference>
<dbReference type="RefSeq" id="WP_306706373.1">
    <property type="nucleotide sequence ID" value="NZ_JAUJFI010000048.1"/>
</dbReference>
<dbReference type="InterPro" id="IPR000515">
    <property type="entry name" value="MetI-like"/>
</dbReference>
<dbReference type="Proteomes" id="UP001227317">
    <property type="component" value="Unassembled WGS sequence"/>
</dbReference>
<evidence type="ECO:0000256" key="10">
    <source>
        <dbReference type="SAM" id="SignalP"/>
    </source>
</evidence>
<evidence type="ECO:0000256" key="8">
    <source>
        <dbReference type="ARBA" id="ARBA00023136"/>
    </source>
</evidence>
<dbReference type="CDD" id="cd06261">
    <property type="entry name" value="TM_PBP2"/>
    <property type="match status" value="1"/>
</dbReference>
<feature type="signal peptide" evidence="10">
    <location>
        <begin position="1"/>
        <end position="26"/>
    </location>
</feature>
<feature type="transmembrane region" description="Helical" evidence="9">
    <location>
        <begin position="239"/>
        <end position="258"/>
    </location>
</feature>
<comment type="similarity">
    <text evidence="9">Belongs to the binding-protein-dependent transport system permease family.</text>
</comment>
<evidence type="ECO:0000313" key="12">
    <source>
        <dbReference type="EMBL" id="MDQ2103414.1"/>
    </source>
</evidence>
<dbReference type="PANTHER" id="PTHR43386">
    <property type="entry name" value="OLIGOPEPTIDE TRANSPORT SYSTEM PERMEASE PROTEIN APPC"/>
    <property type="match status" value="1"/>
</dbReference>
<evidence type="ECO:0000256" key="9">
    <source>
        <dbReference type="RuleBase" id="RU363032"/>
    </source>
</evidence>
<protein>
    <submittedName>
        <fullName evidence="12">ABC transporter permease</fullName>
    </submittedName>
</protein>
<evidence type="ECO:0000256" key="7">
    <source>
        <dbReference type="ARBA" id="ARBA00022989"/>
    </source>
</evidence>
<reference evidence="12 13" key="1">
    <citation type="submission" date="2023-06" db="EMBL/GenBank/DDBJ databases">
        <title>Azospirillum isscasensis sp.nov, a bacterium isolated from rhizosphere soil of rice.</title>
        <authorList>
            <person name="Wang H."/>
        </authorList>
    </citation>
    <scope>NUCLEOTIDE SEQUENCE [LARGE SCALE GENOMIC DNA]</scope>
    <source>
        <strain evidence="12 13">C340-1</strain>
    </source>
</reference>
<dbReference type="EMBL" id="JAUJFI010000048">
    <property type="protein sequence ID" value="MDQ2103414.1"/>
    <property type="molecule type" value="Genomic_DNA"/>
</dbReference>
<organism evidence="12 13">
    <name type="scientific">Azospirillum isscasi</name>
    <dbReference type="NCBI Taxonomy" id="3053926"/>
    <lineage>
        <taxon>Bacteria</taxon>
        <taxon>Pseudomonadati</taxon>
        <taxon>Pseudomonadota</taxon>
        <taxon>Alphaproteobacteria</taxon>
        <taxon>Rhodospirillales</taxon>
        <taxon>Azospirillaceae</taxon>
        <taxon>Azospirillum</taxon>
    </lineage>
</organism>
<keyword evidence="3" id="KW-1003">Cell membrane</keyword>
<name>A0ABU0WIK3_9PROT</name>
<accession>A0ABU0WIK3</accession>
<proteinExistence type="inferred from homology"/>
<evidence type="ECO:0000256" key="3">
    <source>
        <dbReference type="ARBA" id="ARBA00022475"/>
    </source>
</evidence>
<comment type="subcellular location">
    <subcellularLocation>
        <location evidence="1 9">Cell membrane</location>
        <topology evidence="1 9">Multi-pass membrane protein</topology>
    </subcellularLocation>
</comment>
<dbReference type="PROSITE" id="PS50928">
    <property type="entry name" value="ABC_TM1"/>
    <property type="match status" value="1"/>
</dbReference>
<comment type="caution">
    <text evidence="12">The sequence shown here is derived from an EMBL/GenBank/DDBJ whole genome shotgun (WGS) entry which is preliminary data.</text>
</comment>
<keyword evidence="8 9" id="KW-0472">Membrane</keyword>
<keyword evidence="7 9" id="KW-1133">Transmembrane helix</keyword>
<dbReference type="SUPFAM" id="SSF161098">
    <property type="entry name" value="MetI-like"/>
    <property type="match status" value="1"/>
</dbReference>
<keyword evidence="4 9" id="KW-0812">Transmembrane</keyword>
<gene>
    <name evidence="12" type="ORF">QSG27_12010</name>
</gene>
<keyword evidence="2 9" id="KW-0813">Transport</keyword>
<dbReference type="InterPro" id="IPR035906">
    <property type="entry name" value="MetI-like_sf"/>
</dbReference>
<evidence type="ECO:0000259" key="11">
    <source>
        <dbReference type="PROSITE" id="PS50928"/>
    </source>
</evidence>
<evidence type="ECO:0000256" key="4">
    <source>
        <dbReference type="ARBA" id="ARBA00022692"/>
    </source>
</evidence>
<keyword evidence="13" id="KW-1185">Reference proteome</keyword>
<dbReference type="InterPro" id="IPR050366">
    <property type="entry name" value="BP-dependent_transpt_permease"/>
</dbReference>
<feature type="chain" id="PRO_5046864434" evidence="10">
    <location>
        <begin position="27"/>
        <end position="281"/>
    </location>
</feature>
<dbReference type="Gene3D" id="1.10.3720.10">
    <property type="entry name" value="MetI-like"/>
    <property type="match status" value="1"/>
</dbReference>
<evidence type="ECO:0000313" key="13">
    <source>
        <dbReference type="Proteomes" id="UP001227317"/>
    </source>
</evidence>
<sequence>MTAVRSLAGRAGLLLAAALAVPLALAAFLHPLDPAAMDLGRAWTGPPADHPLGCDGLGRDVAARLIAGMGTSFAIAGLALGLAVGLGFALGGAAGWIGGRTDAAVLRLADLLHGFPELSLAIVASALLGPGTEAVVLTLALAAWPSQVRWCRALALSNRTAEHVVAATALGAGPMHAVRHHLLPAVAGPVAIRAALSIGPVMVAEATLSGLGLGIQEPAVSLGTLIRDGLADLRSAPHLIAATTVTVAAVALSINLLAEGLRDGLDPRGTPFRWPRLFRRS</sequence>
<evidence type="ECO:0000256" key="2">
    <source>
        <dbReference type="ARBA" id="ARBA00022448"/>
    </source>
</evidence>
<keyword evidence="5" id="KW-0571">Peptide transport</keyword>
<dbReference type="Pfam" id="PF00528">
    <property type="entry name" value="BPD_transp_1"/>
    <property type="match status" value="1"/>
</dbReference>
<evidence type="ECO:0000256" key="1">
    <source>
        <dbReference type="ARBA" id="ARBA00004651"/>
    </source>
</evidence>